<protein>
    <submittedName>
        <fullName evidence="1">Uncharacterized protein</fullName>
    </submittedName>
</protein>
<evidence type="ECO:0000313" key="1">
    <source>
        <dbReference type="EMBL" id="GGQ97836.1"/>
    </source>
</evidence>
<dbReference type="Proteomes" id="UP000603865">
    <property type="component" value="Unassembled WGS sequence"/>
</dbReference>
<keyword evidence="2" id="KW-1185">Reference proteome</keyword>
<reference evidence="1" key="1">
    <citation type="journal article" date="2014" name="Int. J. Syst. Evol. Microbiol.">
        <title>Complete genome sequence of Corynebacterium casei LMG S-19264T (=DSM 44701T), isolated from a smear-ripened cheese.</title>
        <authorList>
            <consortium name="US DOE Joint Genome Institute (JGI-PGF)"/>
            <person name="Walter F."/>
            <person name="Albersmeier A."/>
            <person name="Kalinowski J."/>
            <person name="Ruckert C."/>
        </authorList>
    </citation>
    <scope>NUCLEOTIDE SEQUENCE</scope>
    <source>
        <strain evidence="1">JCM 31311</strain>
    </source>
</reference>
<dbReference type="AlphaFoldDB" id="A0A918BZ83"/>
<accession>A0A918BZ83</accession>
<organism evidence="1 2">
    <name type="scientific">Deinococcus ruber</name>
    <dbReference type="NCBI Taxonomy" id="1848197"/>
    <lineage>
        <taxon>Bacteria</taxon>
        <taxon>Thermotogati</taxon>
        <taxon>Deinococcota</taxon>
        <taxon>Deinococci</taxon>
        <taxon>Deinococcales</taxon>
        <taxon>Deinococcaceae</taxon>
        <taxon>Deinococcus</taxon>
    </lineage>
</organism>
<sequence length="92" mass="10403">MRYATAMTSTTEYKFAVGVWLVNGETLFFQATRVQVSNFRNDYSLYVSQGQNKVVSLATNQRTYDVPLSSILYYVVENWELDGVKSLGVNAS</sequence>
<reference evidence="1" key="2">
    <citation type="submission" date="2020-09" db="EMBL/GenBank/DDBJ databases">
        <authorList>
            <person name="Sun Q."/>
            <person name="Ohkuma M."/>
        </authorList>
    </citation>
    <scope>NUCLEOTIDE SEQUENCE</scope>
    <source>
        <strain evidence="1">JCM 31311</strain>
    </source>
</reference>
<name>A0A918BZ83_9DEIO</name>
<gene>
    <name evidence="1" type="ORF">GCM10008957_07930</name>
</gene>
<evidence type="ECO:0000313" key="2">
    <source>
        <dbReference type="Proteomes" id="UP000603865"/>
    </source>
</evidence>
<dbReference type="EMBL" id="BMQL01000002">
    <property type="protein sequence ID" value="GGQ97836.1"/>
    <property type="molecule type" value="Genomic_DNA"/>
</dbReference>
<proteinExistence type="predicted"/>
<comment type="caution">
    <text evidence="1">The sequence shown here is derived from an EMBL/GenBank/DDBJ whole genome shotgun (WGS) entry which is preliminary data.</text>
</comment>